<comment type="caution">
    <text evidence="1">The sequence shown here is derived from an EMBL/GenBank/DDBJ whole genome shotgun (WGS) entry which is preliminary data.</text>
</comment>
<dbReference type="EMBL" id="VZIZ01000017">
    <property type="protein sequence ID" value="KAF0568668.1"/>
    <property type="molecule type" value="Genomic_DNA"/>
</dbReference>
<evidence type="ECO:0000313" key="1">
    <source>
        <dbReference type="EMBL" id="KAF0568668.1"/>
    </source>
</evidence>
<proteinExistence type="predicted"/>
<organism evidence="1 2">
    <name type="scientific">Psychrobacter nivimaris</name>
    <dbReference type="NCBI Taxonomy" id="281738"/>
    <lineage>
        <taxon>Bacteria</taxon>
        <taxon>Pseudomonadati</taxon>
        <taxon>Pseudomonadota</taxon>
        <taxon>Gammaproteobacteria</taxon>
        <taxon>Moraxellales</taxon>
        <taxon>Moraxellaceae</taxon>
        <taxon>Psychrobacter</taxon>
    </lineage>
</organism>
<name>A0A6N7BWD4_9GAMM</name>
<dbReference type="Proteomes" id="UP000471465">
    <property type="component" value="Unassembled WGS sequence"/>
</dbReference>
<protein>
    <submittedName>
        <fullName evidence="1">Uncharacterized protein</fullName>
    </submittedName>
</protein>
<sequence>MAATHWLNAQNSNYLRDITVAVLQVFGNKCFWQTEFLVNSAFSDKSLHMVALQF</sequence>
<dbReference type="AlphaFoldDB" id="A0A6N7BWD4"/>
<evidence type="ECO:0000313" key="2">
    <source>
        <dbReference type="Proteomes" id="UP000471465"/>
    </source>
</evidence>
<keyword evidence="2" id="KW-1185">Reference proteome</keyword>
<reference evidence="1 2" key="1">
    <citation type="submission" date="2019-09" db="EMBL/GenBank/DDBJ databases">
        <title>Draft genome sequence of Psychrobacter nivimaris LAMA 639, in search for biotechnological relevant genes.</title>
        <authorList>
            <person name="Lima A.O.S."/>
            <person name="Staloch B.E.K."/>
            <person name="Freitas R.C."/>
            <person name="Niero H."/>
            <person name="Silva M.A.C."/>
        </authorList>
    </citation>
    <scope>NUCLEOTIDE SEQUENCE [LARGE SCALE GENOMIC DNA]</scope>
    <source>
        <strain evidence="1 2">LAMA 639</strain>
    </source>
</reference>
<gene>
    <name evidence="1" type="ORF">FQV37_726</name>
</gene>
<accession>A0A6N7BWD4</accession>